<proteinExistence type="predicted"/>
<evidence type="ECO:0000313" key="1">
    <source>
        <dbReference type="EMBL" id="VAW30621.1"/>
    </source>
</evidence>
<organism evidence="1">
    <name type="scientific">hydrothermal vent metagenome</name>
    <dbReference type="NCBI Taxonomy" id="652676"/>
    <lineage>
        <taxon>unclassified sequences</taxon>
        <taxon>metagenomes</taxon>
        <taxon>ecological metagenomes</taxon>
    </lineage>
</organism>
<dbReference type="AlphaFoldDB" id="A0A3B0UHV1"/>
<name>A0A3B0UHV1_9ZZZZ</name>
<gene>
    <name evidence="1" type="ORF">MNBD_BACTEROID07-770</name>
</gene>
<protein>
    <submittedName>
        <fullName evidence="1">Uncharacterized protein</fullName>
    </submittedName>
</protein>
<accession>A0A3B0UHV1</accession>
<reference evidence="1" key="1">
    <citation type="submission" date="2018-06" db="EMBL/GenBank/DDBJ databases">
        <authorList>
            <person name="Zhirakovskaya E."/>
        </authorList>
    </citation>
    <scope>NUCLEOTIDE SEQUENCE</scope>
</reference>
<sequence>MSGFVDGNNDKGNLPEAADACAMSGKREVLPGAQADSCAILGEKRDIEHKRMLVPVRFFTIGAKLCH</sequence>
<dbReference type="EMBL" id="UOET01000546">
    <property type="protein sequence ID" value="VAW30621.1"/>
    <property type="molecule type" value="Genomic_DNA"/>
</dbReference>